<dbReference type="InterPro" id="IPR000160">
    <property type="entry name" value="GGDEF_dom"/>
</dbReference>
<feature type="transmembrane region" description="Helical" evidence="4">
    <location>
        <begin position="21"/>
        <end position="40"/>
    </location>
</feature>
<protein>
    <submittedName>
        <fullName evidence="7">AraC-type DNA-binding protein</fullName>
    </submittedName>
</protein>
<dbReference type="AlphaFoldDB" id="A0A1X7GY12"/>
<dbReference type="InterPro" id="IPR009057">
    <property type="entry name" value="Homeodomain-like_sf"/>
</dbReference>
<name>A0A1X7GY12_9BACL</name>
<reference evidence="7 8" key="1">
    <citation type="submission" date="2017-04" db="EMBL/GenBank/DDBJ databases">
        <authorList>
            <person name="Afonso C.L."/>
            <person name="Miller P.J."/>
            <person name="Scott M.A."/>
            <person name="Spackman E."/>
            <person name="Goraichik I."/>
            <person name="Dimitrov K.M."/>
            <person name="Suarez D.L."/>
            <person name="Swayne D.E."/>
        </authorList>
    </citation>
    <scope>NUCLEOTIDE SEQUENCE [LARGE SCALE GENOMIC DNA]</scope>
    <source>
        <strain evidence="7 8">N3/975</strain>
    </source>
</reference>
<dbReference type="Gene3D" id="3.30.450.20">
    <property type="entry name" value="PAS domain"/>
    <property type="match status" value="1"/>
</dbReference>
<sequence length="797" mass="91309">MLKRLLRPLGFRNLRSVWMTMLISNLVLLLIPVSMGAFLYTKVEASLQNEANRSNQAMLEQLKLSLDSKLNEVKKLAQQIVFDPKLEYLLKLNEDQNSPDRYKFIEFMRDTMSRPGNITNFILDYYVYFRNSDLVLKSGLLTDSHKFYDMYYSYQGMSYEQWREGMLTSFHTMAYLPSATLLRRAEYDPMQSIQKTPLNVITFTQSLPGRDRSDITGSFVILIDESQIKAMFAQIESASDSSIYIVDGDGRTIMASDKEPLPSQLLSRINGNGGLFNQTLNGDPKVISYTPSQEEGWKYVLVTPRSVFMQQVILIKNWTIILFALCLTVGLSAAFIFTYRNYSPLRRAVNTILRGKNWSGKPSVNEYDFILQTIEGSLHEEKTLRSMLAQQTPVIRSNYLSRLIRGQMDVDTSEKGGQALMFMDISFVSDYFAVIVVQLDSILRFNEEQSEEMWALARFIVSNIGMDIIQEPHKAFAVELDHDRVALLNNFSSEQPENAEQVIKEMSESLKNLIEQRFKIDITVAVGLPHVGAKSVGESYAEAVAALEYRIIKGGGTIIYFQDITNVHSHYYYPIDIEVQLINFVRSGDMENVLKLLDTIYMMNFESGSITPEFGRCLFFNITSTFLKIINSTGTDQHDILGRDIDLVKDIFSYETAEGMQQRIKKLYELLTESLVTDRTDHCIQLLQDMEQFLEENFTDPNMGLGMMAERFEMTPQYVSTFYKKHSGINLSDYIARKRIELAKQHMCDKDLTNARIALLVGYTSDVVFIRAFKKLEGVTPGRYRENMLSYASDDVG</sequence>
<dbReference type="EMBL" id="LT840184">
    <property type="protein sequence ID" value="SMF76001.1"/>
    <property type="molecule type" value="Genomic_DNA"/>
</dbReference>
<evidence type="ECO:0000313" key="7">
    <source>
        <dbReference type="EMBL" id="SMF76001.1"/>
    </source>
</evidence>
<keyword evidence="4" id="KW-0812">Transmembrane</keyword>
<keyword evidence="4" id="KW-1133">Transmembrane helix</keyword>
<organism evidence="7 8">
    <name type="scientific">Paenibacillus uliginis N3/975</name>
    <dbReference type="NCBI Taxonomy" id="1313296"/>
    <lineage>
        <taxon>Bacteria</taxon>
        <taxon>Bacillati</taxon>
        <taxon>Bacillota</taxon>
        <taxon>Bacilli</taxon>
        <taxon>Bacillales</taxon>
        <taxon>Paenibacillaceae</taxon>
        <taxon>Paenibacillus</taxon>
    </lineage>
</organism>
<evidence type="ECO:0000259" key="6">
    <source>
        <dbReference type="PROSITE" id="PS50887"/>
    </source>
</evidence>
<keyword evidence="8" id="KW-1185">Reference proteome</keyword>
<feature type="domain" description="GGDEF" evidence="6">
    <location>
        <begin position="430"/>
        <end position="563"/>
    </location>
</feature>
<proteinExistence type="predicted"/>
<feature type="transmembrane region" description="Helical" evidence="4">
    <location>
        <begin position="318"/>
        <end position="337"/>
    </location>
</feature>
<dbReference type="Proteomes" id="UP000192940">
    <property type="component" value="Chromosome I"/>
</dbReference>
<evidence type="ECO:0000256" key="4">
    <source>
        <dbReference type="SAM" id="Phobius"/>
    </source>
</evidence>
<dbReference type="STRING" id="1313296.SAMN05661091_1268"/>
<keyword evidence="2 7" id="KW-0238">DNA-binding</keyword>
<evidence type="ECO:0000256" key="1">
    <source>
        <dbReference type="ARBA" id="ARBA00023015"/>
    </source>
</evidence>
<dbReference type="GO" id="GO:0003700">
    <property type="term" value="F:DNA-binding transcription factor activity"/>
    <property type="evidence" value="ECO:0007669"/>
    <property type="project" value="InterPro"/>
</dbReference>
<dbReference type="PROSITE" id="PS01124">
    <property type="entry name" value="HTH_ARAC_FAMILY_2"/>
    <property type="match status" value="1"/>
</dbReference>
<keyword evidence="4" id="KW-0472">Membrane</keyword>
<feature type="domain" description="HTH araC/xylS-type" evidence="5">
    <location>
        <begin position="688"/>
        <end position="787"/>
    </location>
</feature>
<keyword evidence="1" id="KW-0805">Transcription regulation</keyword>
<evidence type="ECO:0000259" key="5">
    <source>
        <dbReference type="PROSITE" id="PS01124"/>
    </source>
</evidence>
<dbReference type="InterPro" id="IPR041522">
    <property type="entry name" value="CdaR_GGDEF"/>
</dbReference>
<dbReference type="GO" id="GO:0043565">
    <property type="term" value="F:sequence-specific DNA binding"/>
    <property type="evidence" value="ECO:0007669"/>
    <property type="project" value="InterPro"/>
</dbReference>
<dbReference type="SUPFAM" id="SSF46689">
    <property type="entry name" value="Homeodomain-like"/>
    <property type="match status" value="1"/>
</dbReference>
<dbReference type="PANTHER" id="PTHR43280:SF2">
    <property type="entry name" value="HTH-TYPE TRANSCRIPTIONAL REGULATOR EXSA"/>
    <property type="match status" value="1"/>
</dbReference>
<evidence type="ECO:0000256" key="2">
    <source>
        <dbReference type="ARBA" id="ARBA00023125"/>
    </source>
</evidence>
<keyword evidence="3" id="KW-0804">Transcription</keyword>
<evidence type="ECO:0000256" key="3">
    <source>
        <dbReference type="ARBA" id="ARBA00023163"/>
    </source>
</evidence>
<dbReference type="InterPro" id="IPR018060">
    <property type="entry name" value="HTH_AraC"/>
</dbReference>
<evidence type="ECO:0000313" key="8">
    <source>
        <dbReference type="Proteomes" id="UP000192940"/>
    </source>
</evidence>
<gene>
    <name evidence="7" type="ORF">SAMN05661091_1268</name>
</gene>
<dbReference type="Pfam" id="PF12833">
    <property type="entry name" value="HTH_18"/>
    <property type="match status" value="1"/>
</dbReference>
<dbReference type="Gene3D" id="1.10.10.60">
    <property type="entry name" value="Homeodomain-like"/>
    <property type="match status" value="2"/>
</dbReference>
<dbReference type="RefSeq" id="WP_244562974.1">
    <property type="nucleotide sequence ID" value="NZ_LT840184.1"/>
</dbReference>
<dbReference type="PANTHER" id="PTHR43280">
    <property type="entry name" value="ARAC-FAMILY TRANSCRIPTIONAL REGULATOR"/>
    <property type="match status" value="1"/>
</dbReference>
<dbReference type="Pfam" id="PF17853">
    <property type="entry name" value="GGDEF_2"/>
    <property type="match status" value="1"/>
</dbReference>
<accession>A0A1X7GY12</accession>
<dbReference type="PROSITE" id="PS50887">
    <property type="entry name" value="GGDEF"/>
    <property type="match status" value="1"/>
</dbReference>
<dbReference type="SMART" id="SM00342">
    <property type="entry name" value="HTH_ARAC"/>
    <property type="match status" value="1"/>
</dbReference>